<dbReference type="InterPro" id="IPR046508">
    <property type="entry name" value="DUF6686"/>
</dbReference>
<dbReference type="KEGG" id="copr:Cop2CBH44_10900"/>
<dbReference type="Proteomes" id="UP000594042">
    <property type="component" value="Chromosome"/>
</dbReference>
<dbReference type="Pfam" id="PF20391">
    <property type="entry name" value="DUF6686"/>
    <property type="match status" value="1"/>
</dbReference>
<protein>
    <submittedName>
        <fullName evidence="1">Uncharacterized protein</fullName>
    </submittedName>
</protein>
<accession>A0A7G1HYZ3</accession>
<dbReference type="EMBL" id="AP023322">
    <property type="protein sequence ID" value="BCI62737.1"/>
    <property type="molecule type" value="Genomic_DNA"/>
</dbReference>
<sequence>MTFYYRTPTFANIKDIDYQTMDIIKTSPNGQLSYCDRCKIYQLEFGNLFFRFTTEEFLYFKNYIRKTDGSYYEEMNKDIPNNRKIFLRMPINGFYCCLHNEELDELKYLISIQKKYEEKSDIHFSFKNYSLN</sequence>
<name>A0A7G1HYZ3_9BACT</name>
<gene>
    <name evidence="1" type="ORF">Cop2CBH44_10900</name>
</gene>
<reference evidence="2" key="1">
    <citation type="submission" date="2020-07" db="EMBL/GenBank/DDBJ databases">
        <title>Complete genome sequencing of Coprobacter sp. strain 2CBH44.</title>
        <authorList>
            <person name="Sakamoto M."/>
            <person name="Murakami T."/>
            <person name="Mori H."/>
        </authorList>
    </citation>
    <scope>NUCLEOTIDE SEQUENCE [LARGE SCALE GENOMIC DNA]</scope>
    <source>
        <strain evidence="2">2CBH44</strain>
    </source>
</reference>
<organism evidence="1 2">
    <name type="scientific">Coprobacter secundus subsp. similis</name>
    <dbReference type="NCBI Taxonomy" id="2751153"/>
    <lineage>
        <taxon>Bacteria</taxon>
        <taxon>Pseudomonadati</taxon>
        <taxon>Bacteroidota</taxon>
        <taxon>Bacteroidia</taxon>
        <taxon>Bacteroidales</taxon>
        <taxon>Barnesiellaceae</taxon>
        <taxon>Coprobacter</taxon>
    </lineage>
</organism>
<evidence type="ECO:0000313" key="1">
    <source>
        <dbReference type="EMBL" id="BCI62737.1"/>
    </source>
</evidence>
<proteinExistence type="predicted"/>
<evidence type="ECO:0000313" key="2">
    <source>
        <dbReference type="Proteomes" id="UP000594042"/>
    </source>
</evidence>
<dbReference type="AlphaFoldDB" id="A0A7G1HYZ3"/>
<keyword evidence="2" id="KW-1185">Reference proteome</keyword>